<proteinExistence type="predicted"/>
<dbReference type="InterPro" id="IPR004843">
    <property type="entry name" value="Calcineurin-like_PHP"/>
</dbReference>
<evidence type="ECO:0000256" key="1">
    <source>
        <dbReference type="SAM" id="MobiDB-lite"/>
    </source>
</evidence>
<feature type="region of interest" description="Disordered" evidence="1">
    <location>
        <begin position="1"/>
        <end position="45"/>
    </location>
</feature>
<accession>A0ABQ8X3V4</accession>
<feature type="compositionally biased region" description="Basic and acidic residues" evidence="1">
    <location>
        <begin position="18"/>
        <end position="39"/>
    </location>
</feature>
<evidence type="ECO:0000259" key="2">
    <source>
        <dbReference type="Pfam" id="PF00149"/>
    </source>
</evidence>
<comment type="caution">
    <text evidence="3">The sequence shown here is derived from an EMBL/GenBank/DDBJ whole genome shotgun (WGS) entry which is preliminary data.</text>
</comment>
<dbReference type="Proteomes" id="UP001150062">
    <property type="component" value="Unassembled WGS sequence"/>
</dbReference>
<sequence>MGLVSTKEQQQKNTNTEYKTRQTRKEYEKKNEKEKEKEKEKKKKKKIPKVNLQQITLPVTNGKLEKLVTKTPWNALVITDLHFTNGERCYFATERIPKTIENIGETIEKHNIQQVIILGDLFHGGCDDLEYCGGIIQQFCDFGVPFYIIGGNHDRSVVKKLSEQINEEQQKLCHFVTESLFMEIEPLSSEEELKEETEISLPENGKLLDLGTYNKIVFSHDAGNNFWLKKEETVPFIRSIRLQHKKYFDKKKFLLIGHTHSIQLFKEELFGSISPFHFGHIGFRSYGLVRQINGKLKLDDKFNLNLFIRGFDDNTYYHDINNKIAIVLKKRD</sequence>
<organism evidence="3 4">
    <name type="scientific">Anaeramoeba flamelloides</name>
    <dbReference type="NCBI Taxonomy" id="1746091"/>
    <lineage>
        <taxon>Eukaryota</taxon>
        <taxon>Metamonada</taxon>
        <taxon>Anaeramoebidae</taxon>
        <taxon>Anaeramoeba</taxon>
    </lineage>
</organism>
<evidence type="ECO:0000313" key="3">
    <source>
        <dbReference type="EMBL" id="KAJ6226834.1"/>
    </source>
</evidence>
<gene>
    <name evidence="3" type="ORF">M0813_10368</name>
</gene>
<dbReference type="Pfam" id="PF00149">
    <property type="entry name" value="Metallophos"/>
    <property type="match status" value="1"/>
</dbReference>
<protein>
    <submittedName>
        <fullName evidence="3">Transmembrane protein with metallophosphoesterase domain-related</fullName>
    </submittedName>
</protein>
<evidence type="ECO:0000313" key="4">
    <source>
        <dbReference type="Proteomes" id="UP001150062"/>
    </source>
</evidence>
<feature type="compositionally biased region" description="Polar residues" evidence="1">
    <location>
        <begin position="1"/>
        <end position="17"/>
    </location>
</feature>
<dbReference type="InterPro" id="IPR029052">
    <property type="entry name" value="Metallo-depent_PP-like"/>
</dbReference>
<dbReference type="SUPFAM" id="SSF56300">
    <property type="entry name" value="Metallo-dependent phosphatases"/>
    <property type="match status" value="1"/>
</dbReference>
<keyword evidence="3" id="KW-0812">Transmembrane</keyword>
<dbReference type="Gene3D" id="3.60.21.10">
    <property type="match status" value="1"/>
</dbReference>
<dbReference type="EMBL" id="JAOAOG010000339">
    <property type="protein sequence ID" value="KAJ6226834.1"/>
    <property type="molecule type" value="Genomic_DNA"/>
</dbReference>
<feature type="domain" description="Calcineurin-like phosphoesterase" evidence="2">
    <location>
        <begin position="76"/>
        <end position="230"/>
    </location>
</feature>
<keyword evidence="3" id="KW-0472">Membrane</keyword>
<reference evidence="3" key="1">
    <citation type="submission" date="2022-08" db="EMBL/GenBank/DDBJ databases">
        <title>Novel sulfate-reducing endosymbionts in the free-living metamonad Anaeramoeba.</title>
        <authorList>
            <person name="Jerlstrom-Hultqvist J."/>
            <person name="Cepicka I."/>
            <person name="Gallot-Lavallee L."/>
            <person name="Salas-Leiva D."/>
            <person name="Curtis B.A."/>
            <person name="Zahonova K."/>
            <person name="Pipaliya S."/>
            <person name="Dacks J."/>
            <person name="Roger A.J."/>
        </authorList>
    </citation>
    <scope>NUCLEOTIDE SEQUENCE</scope>
    <source>
        <strain evidence="3">Schooner1</strain>
    </source>
</reference>
<name>A0ABQ8X3V4_9EUKA</name>
<keyword evidence="4" id="KW-1185">Reference proteome</keyword>